<gene>
    <name evidence="1" type="ORF">KTC_01740</name>
</gene>
<evidence type="ECO:0000313" key="1">
    <source>
        <dbReference type="EMBL" id="BBH85423.1"/>
    </source>
</evidence>
<proteinExistence type="predicted"/>
<organism evidence="1">
    <name type="scientific">Thermosporothrix sp. COM3</name>
    <dbReference type="NCBI Taxonomy" id="2490863"/>
    <lineage>
        <taxon>Bacteria</taxon>
        <taxon>Bacillati</taxon>
        <taxon>Chloroflexota</taxon>
        <taxon>Ktedonobacteria</taxon>
        <taxon>Ktedonobacterales</taxon>
        <taxon>Thermosporotrichaceae</taxon>
        <taxon>Thermosporothrix</taxon>
    </lineage>
</organism>
<sequence>MEQEERYKQHEDTLVNSLRFLQKKHPGVRIEVNNEVLRPHHIQLQDSTIPELQTQLQRNAPSLLERTVHTLESEHSGEIFVLDVAEDEHVFSYHF</sequence>
<protein>
    <submittedName>
        <fullName evidence="1">Uncharacterized protein</fullName>
    </submittedName>
</protein>
<dbReference type="AlphaFoldDB" id="A0A455SAF1"/>
<reference evidence="1" key="1">
    <citation type="submission" date="2018-12" db="EMBL/GenBank/DDBJ databases">
        <title>Novel natural products biosynthetic potential of the class Ktedonobacteria.</title>
        <authorList>
            <person name="Zheng Y."/>
            <person name="Saitou A."/>
            <person name="Wang C.M."/>
            <person name="Toyoda A."/>
            <person name="Minakuchi Y."/>
            <person name="Sekiguchi Y."/>
            <person name="Ueda K."/>
            <person name="Takano H."/>
            <person name="Sakai Y."/>
            <person name="Yokota A."/>
            <person name="Yabe S."/>
        </authorList>
    </citation>
    <scope>NUCLEOTIDE SEQUENCE</scope>
    <source>
        <strain evidence="1">COM3</strain>
    </source>
</reference>
<name>A0A455SAF1_9CHLR</name>
<dbReference type="EMBL" id="AP019376">
    <property type="protein sequence ID" value="BBH85423.1"/>
    <property type="molecule type" value="Genomic_DNA"/>
</dbReference>
<accession>A0A455SAF1</accession>